<keyword evidence="1" id="KW-0677">Repeat</keyword>
<dbReference type="EMBL" id="CP096115">
    <property type="protein sequence ID" value="UUX92498.1"/>
    <property type="molecule type" value="Genomic_DNA"/>
</dbReference>
<feature type="repeat" description="TPR" evidence="3">
    <location>
        <begin position="177"/>
        <end position="210"/>
    </location>
</feature>
<name>A0A9E7PLR3_9EURY</name>
<reference evidence="4" key="1">
    <citation type="submission" date="2022-04" db="EMBL/GenBank/DDBJ databases">
        <title>Complete genome of Methanoplanus endosymbiosus DSM 3599.</title>
        <authorList>
            <person name="Chen S.-C."/>
            <person name="You Y.-T."/>
            <person name="Zhou Y.-Z."/>
            <person name="Lai M.-C."/>
        </authorList>
    </citation>
    <scope>NUCLEOTIDE SEQUENCE</scope>
    <source>
        <strain evidence="4">DSM 3599</strain>
    </source>
</reference>
<dbReference type="PANTHER" id="PTHR44943:SF8">
    <property type="entry name" value="TPR REPEAT-CONTAINING PROTEIN MJ0263"/>
    <property type="match status" value="1"/>
</dbReference>
<dbReference type="Pfam" id="PF13181">
    <property type="entry name" value="TPR_8"/>
    <property type="match status" value="1"/>
</dbReference>
<dbReference type="Proteomes" id="UP001060368">
    <property type="component" value="Chromosome"/>
</dbReference>
<keyword evidence="5" id="KW-1185">Reference proteome</keyword>
<gene>
    <name evidence="4" type="ORF">L6E24_14380</name>
</gene>
<dbReference type="Gene3D" id="1.25.40.10">
    <property type="entry name" value="Tetratricopeptide repeat domain"/>
    <property type="match status" value="1"/>
</dbReference>
<dbReference type="SMART" id="SM00028">
    <property type="entry name" value="TPR"/>
    <property type="match status" value="4"/>
</dbReference>
<dbReference type="InterPro" id="IPR019734">
    <property type="entry name" value="TPR_rpt"/>
</dbReference>
<dbReference type="InterPro" id="IPR011990">
    <property type="entry name" value="TPR-like_helical_dom_sf"/>
</dbReference>
<dbReference type="SUPFAM" id="SSF48452">
    <property type="entry name" value="TPR-like"/>
    <property type="match status" value="1"/>
</dbReference>
<sequence>MESNIIKDDSPAEEVRDALTKCAEYLNTTEGCISGRDTDKAQYTFSQGSDCFNEAFISFQDLYTDLIQLKVYGEVTALCDEFTGNLQRINKIGRALGFNMLGAVKAIESEIAAIRASCCIAEKDFLSAMKIYDASIKKNKHSATVWIARGMCLNELEKYKEAIRSIEKGIAAEEDSQRGWFCKGIAYLRSKRYERALESFEEAVLADTSKQCSYYYMLLAYLGLNLKDEAEKLIKRLLKKDPGPEDYYTIYLIQAAFKNEAEAEDAKSHALEMEPDIASWQSVADIKSEIDRITAKKK</sequence>
<dbReference type="AlphaFoldDB" id="A0A9E7PLR3"/>
<evidence type="ECO:0000256" key="2">
    <source>
        <dbReference type="ARBA" id="ARBA00022803"/>
    </source>
</evidence>
<dbReference type="InterPro" id="IPR051685">
    <property type="entry name" value="Ycf3/AcsC/BcsC/TPR_MFPF"/>
</dbReference>
<dbReference type="InterPro" id="IPR013105">
    <property type="entry name" value="TPR_2"/>
</dbReference>
<evidence type="ECO:0000256" key="3">
    <source>
        <dbReference type="PROSITE-ProRule" id="PRU00339"/>
    </source>
</evidence>
<dbReference type="GeneID" id="74308915"/>
<keyword evidence="2 3" id="KW-0802">TPR repeat</keyword>
<evidence type="ECO:0000256" key="1">
    <source>
        <dbReference type="ARBA" id="ARBA00022737"/>
    </source>
</evidence>
<feature type="repeat" description="TPR" evidence="3">
    <location>
        <begin position="143"/>
        <end position="176"/>
    </location>
</feature>
<protein>
    <submittedName>
        <fullName evidence="4">Tetratricopeptide repeat protein</fullName>
    </submittedName>
</protein>
<organism evidence="4 5">
    <name type="scientific">Methanoplanus endosymbiosus</name>
    <dbReference type="NCBI Taxonomy" id="33865"/>
    <lineage>
        <taxon>Archaea</taxon>
        <taxon>Methanobacteriati</taxon>
        <taxon>Methanobacteriota</taxon>
        <taxon>Stenosarchaea group</taxon>
        <taxon>Methanomicrobia</taxon>
        <taxon>Methanomicrobiales</taxon>
        <taxon>Methanomicrobiaceae</taxon>
        <taxon>Methanoplanus</taxon>
    </lineage>
</organism>
<proteinExistence type="predicted"/>
<dbReference type="PROSITE" id="PS50005">
    <property type="entry name" value="TPR"/>
    <property type="match status" value="2"/>
</dbReference>
<dbReference type="PANTHER" id="PTHR44943">
    <property type="entry name" value="CELLULOSE SYNTHASE OPERON PROTEIN C"/>
    <property type="match status" value="1"/>
</dbReference>
<dbReference type="KEGG" id="mend:L6E24_14380"/>
<dbReference type="Pfam" id="PF07719">
    <property type="entry name" value="TPR_2"/>
    <property type="match status" value="1"/>
</dbReference>
<accession>A0A9E7PLR3</accession>
<evidence type="ECO:0000313" key="4">
    <source>
        <dbReference type="EMBL" id="UUX92498.1"/>
    </source>
</evidence>
<evidence type="ECO:0000313" key="5">
    <source>
        <dbReference type="Proteomes" id="UP001060368"/>
    </source>
</evidence>
<dbReference type="RefSeq" id="WP_257742646.1">
    <property type="nucleotide sequence ID" value="NZ_CP096115.1"/>
</dbReference>